<evidence type="ECO:0000313" key="1">
    <source>
        <dbReference type="Ensembl" id="ENSBMSP00010028381.1"/>
    </source>
</evidence>
<dbReference type="Gene3D" id="1.10.30.10">
    <property type="entry name" value="High mobility group box domain"/>
    <property type="match status" value="1"/>
</dbReference>
<protein>
    <submittedName>
        <fullName evidence="1">Uncharacterized protein</fullName>
    </submittedName>
</protein>
<proteinExistence type="predicted"/>
<dbReference type="SUPFAM" id="SSF47095">
    <property type="entry name" value="HMG-box"/>
    <property type="match status" value="1"/>
</dbReference>
<sequence length="75" mass="8405">FIKHPRCITCNTHLLIYSLYGFANVPSCLSSNMSGYPRKPMTSYVRFSKEQLPIIKSQNPGASLVFSKASIYPTC</sequence>
<name>A0A8C0DZ97_BALMU</name>
<dbReference type="AlphaFoldDB" id="A0A8C0DZ97"/>
<accession>A0A8C0DZ97</accession>
<dbReference type="InterPro" id="IPR036910">
    <property type="entry name" value="HMG_box_dom_sf"/>
</dbReference>
<organism evidence="1">
    <name type="scientific">Balaenoptera musculus</name>
    <name type="common">Blue whale</name>
    <dbReference type="NCBI Taxonomy" id="9771"/>
    <lineage>
        <taxon>Eukaryota</taxon>
        <taxon>Metazoa</taxon>
        <taxon>Chordata</taxon>
        <taxon>Craniata</taxon>
        <taxon>Vertebrata</taxon>
        <taxon>Euteleostomi</taxon>
        <taxon>Mammalia</taxon>
        <taxon>Eutheria</taxon>
        <taxon>Laurasiatheria</taxon>
        <taxon>Artiodactyla</taxon>
        <taxon>Whippomorpha</taxon>
        <taxon>Cetacea</taxon>
        <taxon>Mysticeti</taxon>
        <taxon>Balaenopteridae</taxon>
        <taxon>Balaenoptera</taxon>
    </lineage>
</organism>
<reference evidence="1" key="1">
    <citation type="submission" date="2023-09" db="UniProtKB">
        <authorList>
            <consortium name="Ensembl"/>
        </authorList>
    </citation>
    <scope>IDENTIFICATION</scope>
</reference>
<dbReference type="Ensembl" id="ENSBMST00010031234.1">
    <property type="protein sequence ID" value="ENSBMSP00010028381.1"/>
    <property type="gene ID" value="ENSBMSG00010020603.1"/>
</dbReference>
<dbReference type="GeneTree" id="ENSGT01010000229138"/>